<dbReference type="RefSeq" id="WP_345271878.1">
    <property type="nucleotide sequence ID" value="NZ_BAABIM010000005.1"/>
</dbReference>
<reference evidence="2" key="1">
    <citation type="journal article" date="2019" name="Int. J. Syst. Evol. Microbiol.">
        <title>The Global Catalogue of Microorganisms (GCM) 10K type strain sequencing project: providing services to taxonomists for standard genome sequencing and annotation.</title>
        <authorList>
            <consortium name="The Broad Institute Genomics Platform"/>
            <consortium name="The Broad Institute Genome Sequencing Center for Infectious Disease"/>
            <person name="Wu L."/>
            <person name="Ma J."/>
        </authorList>
    </citation>
    <scope>NUCLEOTIDE SEQUENCE [LARGE SCALE GENOMIC DNA]</scope>
    <source>
        <strain evidence="2">JCM 18127</strain>
    </source>
</reference>
<sequence length="231" mass="23905">MSRHARRRTRLRGTGMPLLPVVTLALAMLGSLAALVVGVLGPAPPGGSPEPAPAAAPGPAPDLASDMASDAVLVREATSALRTWDRARARAWASADLAALRGLYADGSDAGAVDVAMLRQWRRRGLAVEGLRTQVIAVRVLEVAAPGADGRPDQLVLAVTDRLAGGHAVPVAATGRRAAAVPLPTGDQPTDRAVTLRSDDGGVWRVVEVRPLGPEADERIRRGPRAPGPRG</sequence>
<dbReference type="EMBL" id="BAABIM010000005">
    <property type="protein sequence ID" value="GAA4698741.1"/>
    <property type="molecule type" value="Genomic_DNA"/>
</dbReference>
<gene>
    <name evidence="1" type="ORF">GCM10023226_41670</name>
</gene>
<proteinExistence type="predicted"/>
<dbReference type="Proteomes" id="UP001500621">
    <property type="component" value="Unassembled WGS sequence"/>
</dbReference>
<protein>
    <submittedName>
        <fullName evidence="1">Uncharacterized protein</fullName>
    </submittedName>
</protein>
<comment type="caution">
    <text evidence="1">The sequence shown here is derived from an EMBL/GenBank/DDBJ whole genome shotgun (WGS) entry which is preliminary data.</text>
</comment>
<name>A0ABP8X0L7_9ACTN</name>
<organism evidence="1 2">
    <name type="scientific">Nocardioides nanhaiensis</name>
    <dbReference type="NCBI Taxonomy" id="1476871"/>
    <lineage>
        <taxon>Bacteria</taxon>
        <taxon>Bacillati</taxon>
        <taxon>Actinomycetota</taxon>
        <taxon>Actinomycetes</taxon>
        <taxon>Propionibacteriales</taxon>
        <taxon>Nocardioidaceae</taxon>
        <taxon>Nocardioides</taxon>
    </lineage>
</organism>
<evidence type="ECO:0000313" key="1">
    <source>
        <dbReference type="EMBL" id="GAA4698741.1"/>
    </source>
</evidence>
<keyword evidence="2" id="KW-1185">Reference proteome</keyword>
<evidence type="ECO:0000313" key="2">
    <source>
        <dbReference type="Proteomes" id="UP001500621"/>
    </source>
</evidence>
<accession>A0ABP8X0L7</accession>